<dbReference type="CDD" id="cd23767">
    <property type="entry name" value="IQCD"/>
    <property type="match status" value="1"/>
</dbReference>
<dbReference type="PROSITE" id="PS50096">
    <property type="entry name" value="IQ"/>
    <property type="match status" value="3"/>
</dbReference>
<evidence type="ECO:0000313" key="2">
    <source>
        <dbReference type="Proteomes" id="UP000600918"/>
    </source>
</evidence>
<dbReference type="Gene3D" id="1.20.5.190">
    <property type="match status" value="1"/>
</dbReference>
<name>A0A834NIH6_VESPE</name>
<proteinExistence type="predicted"/>
<dbReference type="AlphaFoldDB" id="A0A834NIH6"/>
<evidence type="ECO:0000313" key="1">
    <source>
        <dbReference type="EMBL" id="KAF7409054.1"/>
    </source>
</evidence>
<reference evidence="1" key="1">
    <citation type="journal article" date="2020" name="G3 (Bethesda)">
        <title>High-Quality Assemblies for Three Invasive Social Wasps from the &lt;i&gt;Vespula&lt;/i&gt; Genus.</title>
        <authorList>
            <person name="Harrop T.W.R."/>
            <person name="Guhlin J."/>
            <person name="McLaughlin G.M."/>
            <person name="Permina E."/>
            <person name="Stockwell P."/>
            <person name="Gilligan J."/>
            <person name="Le Lec M.F."/>
            <person name="Gruber M.A.M."/>
            <person name="Quinn O."/>
            <person name="Lovegrove M."/>
            <person name="Duncan E.J."/>
            <person name="Remnant E.J."/>
            <person name="Van Eeckhoven J."/>
            <person name="Graham B."/>
            <person name="Knapp R.A."/>
            <person name="Langford K.W."/>
            <person name="Kronenberg Z."/>
            <person name="Press M.O."/>
            <person name="Eacker S.M."/>
            <person name="Wilson-Rankin E.E."/>
            <person name="Purcell J."/>
            <person name="Lester P.J."/>
            <person name="Dearden P.K."/>
        </authorList>
    </citation>
    <scope>NUCLEOTIDE SEQUENCE</scope>
    <source>
        <strain evidence="1">Volc-1</strain>
    </source>
</reference>
<organism evidence="1 2">
    <name type="scientific">Vespula pensylvanica</name>
    <name type="common">Western yellow jacket</name>
    <name type="synonym">Wasp</name>
    <dbReference type="NCBI Taxonomy" id="30213"/>
    <lineage>
        <taxon>Eukaryota</taxon>
        <taxon>Metazoa</taxon>
        <taxon>Ecdysozoa</taxon>
        <taxon>Arthropoda</taxon>
        <taxon>Hexapoda</taxon>
        <taxon>Insecta</taxon>
        <taxon>Pterygota</taxon>
        <taxon>Neoptera</taxon>
        <taxon>Endopterygota</taxon>
        <taxon>Hymenoptera</taxon>
        <taxon>Apocrita</taxon>
        <taxon>Aculeata</taxon>
        <taxon>Vespoidea</taxon>
        <taxon>Vespidae</taxon>
        <taxon>Vespinae</taxon>
        <taxon>Vespula</taxon>
    </lineage>
</organism>
<sequence>MASGLRYHIKINELQNEISRRNDFTELFKREYFIAARKIQAWFRGNVTRKHLFMLHKEAIIIQSNWRGYYVRNNFDKVIISKVHQMWEDYYNCMATRIQALWRGYWIRKTYSNFYERMRWLNNVYAKNEEIIETMQKFKENEINYIRNVLERESLLWILFILFKLHHLLRTKVRPGVITRIDQTNFTLIEKMLRCLKYQFYTPKKLTFCDHYELEKQFPSIFHGTFLARCEKEIRNFEYKLKTGNISIYRSYSYTKEEKLRNKLQNLGHDFIKTYNNKHTVSMESIDINSKKCIKQKTVFFGRHRMHKLKKDEDVCEKKVLHEVFLNSNATFIDPYYNCDTVGIVQKIPYIQVSPENSLTVHFSSACVKCGMCIAIANQINDTLLEIHESLDTWLNDTEAVILLRNICNFAFKHYSLREINGKRYICDHVPGSTLVTSSGDGLWETHLRDNCHEYLNEIDPLELYQHWQQWCQDDHKNPDLVTILCRNDAGKLRDCRSMDDMIKYELPSKNYQADIKIKVEFGC</sequence>
<dbReference type="InterPro" id="IPR027417">
    <property type="entry name" value="P-loop_NTPase"/>
</dbReference>
<dbReference type="EMBL" id="JACSDY010000014">
    <property type="protein sequence ID" value="KAF7409054.1"/>
    <property type="molecule type" value="Genomic_DNA"/>
</dbReference>
<dbReference type="Pfam" id="PF00612">
    <property type="entry name" value="IQ"/>
    <property type="match status" value="3"/>
</dbReference>
<dbReference type="InterPro" id="IPR000048">
    <property type="entry name" value="IQ_motif_EF-hand-BS"/>
</dbReference>
<protein>
    <submittedName>
        <fullName evidence="1">Uncharacterized protein</fullName>
    </submittedName>
</protein>
<dbReference type="SUPFAM" id="SSF52540">
    <property type="entry name" value="P-loop containing nucleoside triphosphate hydrolases"/>
    <property type="match status" value="1"/>
</dbReference>
<dbReference type="SMART" id="SM00015">
    <property type="entry name" value="IQ"/>
    <property type="match status" value="3"/>
</dbReference>
<dbReference type="Proteomes" id="UP000600918">
    <property type="component" value="Unassembled WGS sequence"/>
</dbReference>
<gene>
    <name evidence="1" type="ORF">H0235_013906</name>
</gene>
<accession>A0A834NIH6</accession>
<comment type="caution">
    <text evidence="1">The sequence shown here is derived from an EMBL/GenBank/DDBJ whole genome shotgun (WGS) entry which is preliminary data.</text>
</comment>
<keyword evidence="2" id="KW-1185">Reference proteome</keyword>